<dbReference type="Proteomes" id="UP000182101">
    <property type="component" value="Chromosome"/>
</dbReference>
<proteinExistence type="predicted"/>
<dbReference type="RefSeq" id="WP_071959945.1">
    <property type="nucleotide sequence ID" value="NZ_CP018024.1"/>
</dbReference>
<evidence type="ECO:0000313" key="1">
    <source>
        <dbReference type="EMBL" id="APD91018.1"/>
    </source>
</evidence>
<evidence type="ECO:0000313" key="2">
    <source>
        <dbReference type="Proteomes" id="UP000182101"/>
    </source>
</evidence>
<dbReference type="EMBL" id="CP018024">
    <property type="protein sequence ID" value="APD91018.1"/>
    <property type="molecule type" value="Genomic_DNA"/>
</dbReference>
<organism evidence="1 2">
    <name type="scientific">Alteromonas mediterranea</name>
    <dbReference type="NCBI Taxonomy" id="314275"/>
    <lineage>
        <taxon>Bacteria</taxon>
        <taxon>Pseudomonadati</taxon>
        <taxon>Pseudomonadota</taxon>
        <taxon>Gammaproteobacteria</taxon>
        <taxon>Alteromonadales</taxon>
        <taxon>Alteromonadaceae</taxon>
        <taxon>Alteromonas/Salinimonas group</taxon>
        <taxon>Alteromonas</taxon>
    </lineage>
</organism>
<sequence length="283" mass="32901">MNYEERVVGFIDILGFKDKLTKTVDSNDNDVPERITEIIHVYEEIQSIWKTESISLELNTRKVSIFSDCIVVSFKASEPAQLFTTLVDVKNLIMALIARGILCRGALCWGKLLHTEQYLFGPALVEAYTLESKAALYPRVILDRDLVNKSVEYVTDQVEQNREIDDLLMLLNKDTDGMYYIDYFFKAQMALDRIDKEFPSYVDNLRKLIADGLKRNSHSSRAAIKIKYLWMRERFNNMVKEVQSTEYLSSTKSYVSDDLYIYFKSLKEISPNRFARSDNLLSR</sequence>
<name>A0AAC9JG34_9ALTE</name>
<reference evidence="1 2" key="1">
    <citation type="submission" date="2016-11" db="EMBL/GenBank/DDBJ databases">
        <title>Networking in microbes: conjugative elements and plasmids in the genus Alteromonas.</title>
        <authorList>
            <person name="Lopez-Perez M."/>
            <person name="Ramon-Marco N."/>
            <person name="Rodriguez-Valera F."/>
        </authorList>
    </citation>
    <scope>NUCLEOTIDE SEQUENCE [LARGE SCALE GENOMIC DNA]</scope>
    <source>
        <strain evidence="1 2">CP48</strain>
    </source>
</reference>
<accession>A0AAC9JG34</accession>
<dbReference type="AlphaFoldDB" id="A0AAC9JG34"/>
<protein>
    <submittedName>
        <fullName evidence="1">Uncharacterized protein</fullName>
    </submittedName>
</protein>
<gene>
    <name evidence="1" type="ORF">BM524_15115</name>
</gene>